<dbReference type="InParanoid" id="A7EUK5"/>
<dbReference type="GeneID" id="5486226"/>
<gene>
    <name evidence="1" type="ORF">SS1G_09012</name>
</gene>
<accession>A7EUK5</accession>
<dbReference type="KEGG" id="ssl:SS1G_09012"/>
<proteinExistence type="predicted"/>
<organism evidence="1 2">
    <name type="scientific">Sclerotinia sclerotiorum (strain ATCC 18683 / 1980 / Ss-1)</name>
    <name type="common">White mold</name>
    <name type="synonym">Whetzelinia sclerotiorum</name>
    <dbReference type="NCBI Taxonomy" id="665079"/>
    <lineage>
        <taxon>Eukaryota</taxon>
        <taxon>Fungi</taxon>
        <taxon>Dikarya</taxon>
        <taxon>Ascomycota</taxon>
        <taxon>Pezizomycotina</taxon>
        <taxon>Leotiomycetes</taxon>
        <taxon>Helotiales</taxon>
        <taxon>Sclerotiniaceae</taxon>
        <taxon>Sclerotinia</taxon>
    </lineage>
</organism>
<evidence type="ECO:0000313" key="2">
    <source>
        <dbReference type="Proteomes" id="UP000001312"/>
    </source>
</evidence>
<name>A7EUK5_SCLS1</name>
<dbReference type="AlphaFoldDB" id="A7EUK5"/>
<dbReference type="Proteomes" id="UP000001312">
    <property type="component" value="Unassembled WGS sequence"/>
</dbReference>
<dbReference type="RefSeq" id="XP_001590248.1">
    <property type="nucleotide sequence ID" value="XM_001590198.1"/>
</dbReference>
<dbReference type="EMBL" id="CH476632">
    <property type="protein sequence ID" value="EDN93147.1"/>
    <property type="molecule type" value="Genomic_DNA"/>
</dbReference>
<protein>
    <submittedName>
        <fullName evidence="1">Uncharacterized protein</fullName>
    </submittedName>
</protein>
<reference evidence="2" key="1">
    <citation type="journal article" date="2011" name="PLoS Genet.">
        <title>Genomic analysis of the necrotrophic fungal pathogens Sclerotinia sclerotiorum and Botrytis cinerea.</title>
        <authorList>
            <person name="Amselem J."/>
            <person name="Cuomo C.A."/>
            <person name="van Kan J.A."/>
            <person name="Viaud M."/>
            <person name="Benito E.P."/>
            <person name="Couloux A."/>
            <person name="Coutinho P.M."/>
            <person name="de Vries R.P."/>
            <person name="Dyer P.S."/>
            <person name="Fillinger S."/>
            <person name="Fournier E."/>
            <person name="Gout L."/>
            <person name="Hahn M."/>
            <person name="Kohn L."/>
            <person name="Lapalu N."/>
            <person name="Plummer K.M."/>
            <person name="Pradier J.M."/>
            <person name="Quevillon E."/>
            <person name="Sharon A."/>
            <person name="Simon A."/>
            <person name="ten Have A."/>
            <person name="Tudzynski B."/>
            <person name="Tudzynski P."/>
            <person name="Wincker P."/>
            <person name="Andrew M."/>
            <person name="Anthouard V."/>
            <person name="Beever R.E."/>
            <person name="Beffa R."/>
            <person name="Benoit I."/>
            <person name="Bouzid O."/>
            <person name="Brault B."/>
            <person name="Chen Z."/>
            <person name="Choquer M."/>
            <person name="Collemare J."/>
            <person name="Cotton P."/>
            <person name="Danchin E.G."/>
            <person name="Da Silva C."/>
            <person name="Gautier A."/>
            <person name="Giraud C."/>
            <person name="Giraud T."/>
            <person name="Gonzalez C."/>
            <person name="Grossetete S."/>
            <person name="Guldener U."/>
            <person name="Henrissat B."/>
            <person name="Howlett B.J."/>
            <person name="Kodira C."/>
            <person name="Kretschmer M."/>
            <person name="Lappartient A."/>
            <person name="Leroch M."/>
            <person name="Levis C."/>
            <person name="Mauceli E."/>
            <person name="Neuveglise C."/>
            <person name="Oeser B."/>
            <person name="Pearson M."/>
            <person name="Poulain J."/>
            <person name="Poussereau N."/>
            <person name="Quesneville H."/>
            <person name="Rascle C."/>
            <person name="Schumacher J."/>
            <person name="Segurens B."/>
            <person name="Sexton A."/>
            <person name="Silva E."/>
            <person name="Sirven C."/>
            <person name="Soanes D.M."/>
            <person name="Talbot N.J."/>
            <person name="Templeton M."/>
            <person name="Yandava C."/>
            <person name="Yarden O."/>
            <person name="Zeng Q."/>
            <person name="Rollins J.A."/>
            <person name="Lebrun M.H."/>
            <person name="Dickman M."/>
        </authorList>
    </citation>
    <scope>NUCLEOTIDE SEQUENCE [LARGE SCALE GENOMIC DNA]</scope>
    <source>
        <strain evidence="2">ATCC 18683 / 1980 / Ss-1</strain>
    </source>
</reference>
<keyword evidence="2" id="KW-1185">Reference proteome</keyword>
<evidence type="ECO:0000313" key="1">
    <source>
        <dbReference type="EMBL" id="EDN93147.1"/>
    </source>
</evidence>
<sequence length="95" mass="10651">MSSHSRILTVPALCLMHDSRDCLLQKKTEVGSPFADDSFVGFIYEIVDLVLTLGWLSKPHHQSARVRDRWLAAATYSLIINSITPPKSKIPFSKP</sequence>